<proteinExistence type="predicted"/>
<name>A0A426X687_ENSVE</name>
<dbReference type="EMBL" id="AMZH03025744">
    <property type="protein sequence ID" value="RRT35006.1"/>
    <property type="molecule type" value="Genomic_DNA"/>
</dbReference>
<evidence type="ECO:0000313" key="1">
    <source>
        <dbReference type="EMBL" id="RRT35006.1"/>
    </source>
</evidence>
<accession>A0A426X687</accession>
<gene>
    <name evidence="1" type="ORF">B296_00038384</name>
</gene>
<reference evidence="1 2" key="1">
    <citation type="journal article" date="2014" name="Agronomy (Basel)">
        <title>A Draft Genome Sequence for Ensete ventricosum, the Drought-Tolerant Tree Against Hunger.</title>
        <authorList>
            <person name="Harrison J."/>
            <person name="Moore K.A."/>
            <person name="Paszkiewicz K."/>
            <person name="Jones T."/>
            <person name="Grant M."/>
            <person name="Ambacheew D."/>
            <person name="Muzemil S."/>
            <person name="Studholme D.J."/>
        </authorList>
    </citation>
    <scope>NUCLEOTIDE SEQUENCE [LARGE SCALE GENOMIC DNA]</scope>
</reference>
<evidence type="ECO:0000313" key="2">
    <source>
        <dbReference type="Proteomes" id="UP000287651"/>
    </source>
</evidence>
<comment type="caution">
    <text evidence="1">The sequence shown here is derived from an EMBL/GenBank/DDBJ whole genome shotgun (WGS) entry which is preliminary data.</text>
</comment>
<dbReference type="AlphaFoldDB" id="A0A426X687"/>
<sequence>MRTWRVVNLPPSLNHVLGGVAPRAYPAPPRGRTISTRVSLVSGLARRVRPRMGFYLLSSWEDLQQILQSLSSQLTLDQIPLA</sequence>
<protein>
    <submittedName>
        <fullName evidence="1">Uncharacterized protein</fullName>
    </submittedName>
</protein>
<organism evidence="1 2">
    <name type="scientific">Ensete ventricosum</name>
    <name type="common">Abyssinian banana</name>
    <name type="synonym">Musa ensete</name>
    <dbReference type="NCBI Taxonomy" id="4639"/>
    <lineage>
        <taxon>Eukaryota</taxon>
        <taxon>Viridiplantae</taxon>
        <taxon>Streptophyta</taxon>
        <taxon>Embryophyta</taxon>
        <taxon>Tracheophyta</taxon>
        <taxon>Spermatophyta</taxon>
        <taxon>Magnoliopsida</taxon>
        <taxon>Liliopsida</taxon>
        <taxon>Zingiberales</taxon>
        <taxon>Musaceae</taxon>
        <taxon>Ensete</taxon>
    </lineage>
</organism>
<dbReference type="Proteomes" id="UP000287651">
    <property type="component" value="Unassembled WGS sequence"/>
</dbReference>